<evidence type="ECO:0000313" key="1">
    <source>
        <dbReference type="EMBL" id="MEP1061364.1"/>
    </source>
</evidence>
<name>A0ABV0KSX1_9CYAN</name>
<proteinExistence type="predicted"/>
<accession>A0ABV0KSX1</accession>
<reference evidence="1 2" key="1">
    <citation type="submission" date="2022-04" db="EMBL/GenBank/DDBJ databases">
        <title>Positive selection, recombination, and allopatry shape intraspecific diversity of widespread and dominant cyanobacteria.</title>
        <authorList>
            <person name="Wei J."/>
            <person name="Shu W."/>
            <person name="Hu C."/>
        </authorList>
    </citation>
    <scope>NUCLEOTIDE SEQUENCE [LARGE SCALE GENOMIC DNA]</scope>
    <source>
        <strain evidence="1 2">AS-A4</strain>
    </source>
</reference>
<keyword evidence="2" id="KW-1185">Reference proteome</keyword>
<evidence type="ECO:0000313" key="2">
    <source>
        <dbReference type="Proteomes" id="UP001476950"/>
    </source>
</evidence>
<protein>
    <submittedName>
        <fullName evidence="1">Uncharacterized protein</fullName>
    </submittedName>
</protein>
<dbReference type="Proteomes" id="UP001476950">
    <property type="component" value="Unassembled WGS sequence"/>
</dbReference>
<comment type="caution">
    <text evidence="1">The sequence shown here is derived from an EMBL/GenBank/DDBJ whole genome shotgun (WGS) entry which is preliminary data.</text>
</comment>
<organism evidence="1 2">
    <name type="scientific">Stenomitos frigidus AS-A4</name>
    <dbReference type="NCBI Taxonomy" id="2933935"/>
    <lineage>
        <taxon>Bacteria</taxon>
        <taxon>Bacillati</taxon>
        <taxon>Cyanobacteriota</taxon>
        <taxon>Cyanophyceae</taxon>
        <taxon>Leptolyngbyales</taxon>
        <taxon>Leptolyngbyaceae</taxon>
        <taxon>Stenomitos</taxon>
    </lineage>
</organism>
<dbReference type="RefSeq" id="WP_190449735.1">
    <property type="nucleotide sequence ID" value="NZ_JAMPLM010000032.1"/>
</dbReference>
<gene>
    <name evidence="1" type="ORF">NDI38_23315</name>
</gene>
<sequence>MNALLASFVPFGVSADSRAETLQRHWDDTEASAEALLMEYMALAMSPRQYLFKRHMLRSLLELDKNTIALTLYEQTLNAQAWAIYRVRRLKLGKNQYWWSLAVVSTGSRVECEQTIHAMNGQTASTATHARHVLESRWNGDLPWREHFLVAAPHLVAAKE</sequence>
<dbReference type="EMBL" id="JAMPLM010000032">
    <property type="protein sequence ID" value="MEP1061364.1"/>
    <property type="molecule type" value="Genomic_DNA"/>
</dbReference>